<name>A0ABN8QAY2_9CNID</name>
<accession>A0ABN8QAY2</accession>
<dbReference type="Pfam" id="PF00651">
    <property type="entry name" value="BTB"/>
    <property type="match status" value="1"/>
</dbReference>
<dbReference type="SMART" id="SM00225">
    <property type="entry name" value="BTB"/>
    <property type="match status" value="1"/>
</dbReference>
<keyword evidence="3" id="KW-1185">Reference proteome</keyword>
<reference evidence="2 3" key="1">
    <citation type="submission" date="2022-05" db="EMBL/GenBank/DDBJ databases">
        <authorList>
            <consortium name="Genoscope - CEA"/>
            <person name="William W."/>
        </authorList>
    </citation>
    <scope>NUCLEOTIDE SEQUENCE [LARGE SCALE GENOMIC DNA]</scope>
</reference>
<evidence type="ECO:0000313" key="2">
    <source>
        <dbReference type="EMBL" id="CAH3160083.1"/>
    </source>
</evidence>
<comment type="caution">
    <text evidence="2">The sequence shown here is derived from an EMBL/GenBank/DDBJ whole genome shotgun (WGS) entry which is preliminary data.</text>
</comment>
<dbReference type="Gene3D" id="3.30.710.10">
    <property type="entry name" value="Potassium Channel Kv1.1, Chain A"/>
    <property type="match status" value="1"/>
</dbReference>
<evidence type="ECO:0000259" key="1">
    <source>
        <dbReference type="PROSITE" id="PS50097"/>
    </source>
</evidence>
<dbReference type="PROSITE" id="PS50097">
    <property type="entry name" value="BTB"/>
    <property type="match status" value="1"/>
</dbReference>
<dbReference type="InterPro" id="IPR011333">
    <property type="entry name" value="SKP1/BTB/POZ_sf"/>
</dbReference>
<feature type="non-terminal residue" evidence="2">
    <location>
        <position position="230"/>
    </location>
</feature>
<gene>
    <name evidence="2" type="ORF">PEVE_00003476</name>
</gene>
<dbReference type="InterPro" id="IPR000210">
    <property type="entry name" value="BTB/POZ_dom"/>
</dbReference>
<organism evidence="2 3">
    <name type="scientific">Porites evermanni</name>
    <dbReference type="NCBI Taxonomy" id="104178"/>
    <lineage>
        <taxon>Eukaryota</taxon>
        <taxon>Metazoa</taxon>
        <taxon>Cnidaria</taxon>
        <taxon>Anthozoa</taxon>
        <taxon>Hexacorallia</taxon>
        <taxon>Scleractinia</taxon>
        <taxon>Fungiina</taxon>
        <taxon>Poritidae</taxon>
        <taxon>Porites</taxon>
    </lineage>
</organism>
<dbReference type="PANTHER" id="PTHR22744">
    <property type="entry name" value="HELIX LOOP HELIX PROTEIN 21-RELATED"/>
    <property type="match status" value="1"/>
</dbReference>
<dbReference type="SUPFAM" id="SSF54695">
    <property type="entry name" value="POZ domain"/>
    <property type="match status" value="1"/>
</dbReference>
<proteinExistence type="predicted"/>
<feature type="non-terminal residue" evidence="2">
    <location>
        <position position="1"/>
    </location>
</feature>
<dbReference type="PANTHER" id="PTHR22744:SF17">
    <property type="entry name" value="BTB DOMAIN-CONTAINING PROTEIN"/>
    <property type="match status" value="1"/>
</dbReference>
<evidence type="ECO:0000313" key="3">
    <source>
        <dbReference type="Proteomes" id="UP001159427"/>
    </source>
</evidence>
<dbReference type="EMBL" id="CALNXI010001206">
    <property type="protein sequence ID" value="CAH3160083.1"/>
    <property type="molecule type" value="Genomic_DNA"/>
</dbReference>
<protein>
    <recommendedName>
        <fullName evidence="1">BTB domain-containing protein</fullName>
    </recommendedName>
</protein>
<dbReference type="Proteomes" id="UP001159427">
    <property type="component" value="Unassembled WGS sequence"/>
</dbReference>
<dbReference type="CDD" id="cd18186">
    <property type="entry name" value="BTB_POZ_ZBTB_KLHL-like"/>
    <property type="match status" value="1"/>
</dbReference>
<sequence>FKEECVKQSVEQIERHPFSEPWEDSDLVLTVEDDTFYVHRQILSLHSPVFKAMLSSKFKEGTATEIPLPGKKANEVLDFLKVLYLKETEGITLDKMGHLLKLADEYDVQGVLDLCTKLDGVRDDCEILIKDMDLVNISAKSDFKKLSRDSMERVFVKRTERLETFIREIHPQLVGLVEYCLYLKLASSPSVITRCPQHFLSNKSYLGLLQRIRSCLVCRGMITQLVTSSI</sequence>
<feature type="domain" description="BTB" evidence="1">
    <location>
        <begin position="25"/>
        <end position="84"/>
    </location>
</feature>